<dbReference type="RefSeq" id="WP_277533570.1">
    <property type="nucleotide sequence ID" value="NZ_JAPDIA010000007.1"/>
</dbReference>
<dbReference type="AlphaFoldDB" id="A0A9X4QU54"/>
<dbReference type="InterPro" id="IPR043519">
    <property type="entry name" value="NT_sf"/>
</dbReference>
<proteinExistence type="predicted"/>
<dbReference type="InterPro" id="IPR007685">
    <property type="entry name" value="RelA_SpoT"/>
</dbReference>
<dbReference type="SUPFAM" id="SSF81301">
    <property type="entry name" value="Nucleotidyltransferase"/>
    <property type="match status" value="1"/>
</dbReference>
<dbReference type="Proteomes" id="UP001153404">
    <property type="component" value="Unassembled WGS sequence"/>
</dbReference>
<dbReference type="EMBL" id="JAPDIA010000007">
    <property type="protein sequence ID" value="MDG0811109.1"/>
    <property type="molecule type" value="Genomic_DNA"/>
</dbReference>
<dbReference type="SMART" id="SM00954">
    <property type="entry name" value="RelA_SpoT"/>
    <property type="match status" value="1"/>
</dbReference>
<evidence type="ECO:0000313" key="3">
    <source>
        <dbReference type="EMBL" id="MDG0811109.1"/>
    </source>
</evidence>
<feature type="domain" description="RelA/SpoT" evidence="2">
    <location>
        <begin position="2"/>
        <end position="109"/>
    </location>
</feature>
<accession>A0A9X4QU54</accession>
<comment type="pathway">
    <text evidence="1">Purine metabolism; ppGpp biosynthesis; ppGpp from GTP: step 1/2.</text>
</comment>
<evidence type="ECO:0000313" key="4">
    <source>
        <dbReference type="Proteomes" id="UP001153404"/>
    </source>
</evidence>
<name>A0A9X4QU54_9BACL</name>
<dbReference type="PANTHER" id="PTHR41773:SF1">
    <property type="entry name" value="RELA_SPOT DOMAIN-CONTAINING PROTEIN"/>
    <property type="match status" value="1"/>
</dbReference>
<organism evidence="3 4">
    <name type="scientific">Cohnella rhizosphaerae</name>
    <dbReference type="NCBI Taxonomy" id="1457232"/>
    <lineage>
        <taxon>Bacteria</taxon>
        <taxon>Bacillati</taxon>
        <taxon>Bacillota</taxon>
        <taxon>Bacilli</taxon>
        <taxon>Bacillales</taxon>
        <taxon>Paenibacillaceae</taxon>
        <taxon>Cohnella</taxon>
    </lineage>
</organism>
<sequence>MMTQKRLQDLFGIRVALYFKDDLEICKKIIENTFEIDNISQDEEKVDTFSPTRLNYVCVLPLNNQVDIPKDLINNFPIDPTFEIQIRTIFSEGWHEIEHDLRYKSSSDWEGNNDLSRALNGIFATLETCDWSILNVFDELSYRKYKEKDWGAMLKNKLRIHFQDDKIDEKIIAQFSADPTLAKEFLRIDRHEFLVLVSDKRIINFPKTLNNVIFTINDLYIGDPILRDLTPLKLREQLNRIK</sequence>
<evidence type="ECO:0000256" key="1">
    <source>
        <dbReference type="ARBA" id="ARBA00004976"/>
    </source>
</evidence>
<keyword evidence="4" id="KW-1185">Reference proteome</keyword>
<dbReference type="PANTHER" id="PTHR41773">
    <property type="entry name" value="GTP PYROPHOSPHATASE-RELATED"/>
    <property type="match status" value="1"/>
</dbReference>
<evidence type="ECO:0000259" key="2">
    <source>
        <dbReference type="SMART" id="SM00954"/>
    </source>
</evidence>
<dbReference type="Pfam" id="PF04607">
    <property type="entry name" value="RelA_SpoT"/>
    <property type="match status" value="1"/>
</dbReference>
<comment type="caution">
    <text evidence="3">The sequence shown here is derived from an EMBL/GenBank/DDBJ whole genome shotgun (WGS) entry which is preliminary data.</text>
</comment>
<protein>
    <recommendedName>
        <fullName evidence="2">RelA/SpoT domain-containing protein</fullName>
    </recommendedName>
</protein>
<gene>
    <name evidence="3" type="ORF">OMP40_18370</name>
</gene>
<dbReference type="Gene3D" id="3.30.460.10">
    <property type="entry name" value="Beta Polymerase, domain 2"/>
    <property type="match status" value="1"/>
</dbReference>
<dbReference type="GO" id="GO:0015969">
    <property type="term" value="P:guanosine tetraphosphate metabolic process"/>
    <property type="evidence" value="ECO:0007669"/>
    <property type="project" value="InterPro"/>
</dbReference>
<reference evidence="3" key="1">
    <citation type="submission" date="2022-10" db="EMBL/GenBank/DDBJ databases">
        <title>Comparative genomic analysis of Cohnella hashimotonis sp. nov., isolated from the International Space Station.</title>
        <authorList>
            <person name="Simpson A."/>
            <person name="Venkateswaran K."/>
        </authorList>
    </citation>
    <scope>NUCLEOTIDE SEQUENCE</scope>
    <source>
        <strain evidence="3">DSM 28161</strain>
    </source>
</reference>